<organism evidence="3 4">
    <name type="scientific">Roridomyces roridus</name>
    <dbReference type="NCBI Taxonomy" id="1738132"/>
    <lineage>
        <taxon>Eukaryota</taxon>
        <taxon>Fungi</taxon>
        <taxon>Dikarya</taxon>
        <taxon>Basidiomycota</taxon>
        <taxon>Agaricomycotina</taxon>
        <taxon>Agaricomycetes</taxon>
        <taxon>Agaricomycetidae</taxon>
        <taxon>Agaricales</taxon>
        <taxon>Marasmiineae</taxon>
        <taxon>Mycenaceae</taxon>
        <taxon>Roridomyces</taxon>
    </lineage>
</organism>
<evidence type="ECO:0000313" key="3">
    <source>
        <dbReference type="EMBL" id="KAJ7610782.1"/>
    </source>
</evidence>
<sequence length="96" mass="10600">MLAANPPSSSFSWSVSLILRLWANIVLDDGLDSSGYTISPLLFPPRSQGQYVLESLRRWFSACWQPLNSASHTLLSPPPPGRDTRPSDSRTTLDAK</sequence>
<dbReference type="EMBL" id="JARKIF010000034">
    <property type="protein sequence ID" value="KAJ7610782.1"/>
    <property type="molecule type" value="Genomic_DNA"/>
</dbReference>
<proteinExistence type="predicted"/>
<evidence type="ECO:0000256" key="2">
    <source>
        <dbReference type="SAM" id="SignalP"/>
    </source>
</evidence>
<dbReference type="AlphaFoldDB" id="A0AAD7B4S3"/>
<evidence type="ECO:0000256" key="1">
    <source>
        <dbReference type="SAM" id="MobiDB-lite"/>
    </source>
</evidence>
<feature type="signal peptide" evidence="2">
    <location>
        <begin position="1"/>
        <end position="23"/>
    </location>
</feature>
<feature type="region of interest" description="Disordered" evidence="1">
    <location>
        <begin position="70"/>
        <end position="96"/>
    </location>
</feature>
<name>A0AAD7B4S3_9AGAR</name>
<comment type="caution">
    <text evidence="3">The sequence shown here is derived from an EMBL/GenBank/DDBJ whole genome shotgun (WGS) entry which is preliminary data.</text>
</comment>
<evidence type="ECO:0000313" key="4">
    <source>
        <dbReference type="Proteomes" id="UP001221142"/>
    </source>
</evidence>
<gene>
    <name evidence="3" type="ORF">FB45DRAFT_1037685</name>
</gene>
<accession>A0AAD7B4S3</accession>
<feature type="chain" id="PRO_5042272806" description="Secreted protein" evidence="2">
    <location>
        <begin position="24"/>
        <end position="96"/>
    </location>
</feature>
<keyword evidence="2" id="KW-0732">Signal</keyword>
<dbReference type="Proteomes" id="UP001221142">
    <property type="component" value="Unassembled WGS sequence"/>
</dbReference>
<feature type="compositionally biased region" description="Basic and acidic residues" evidence="1">
    <location>
        <begin position="82"/>
        <end position="96"/>
    </location>
</feature>
<keyword evidence="4" id="KW-1185">Reference proteome</keyword>
<evidence type="ECO:0008006" key="5">
    <source>
        <dbReference type="Google" id="ProtNLM"/>
    </source>
</evidence>
<reference evidence="3" key="1">
    <citation type="submission" date="2023-03" db="EMBL/GenBank/DDBJ databases">
        <title>Massive genome expansion in bonnet fungi (Mycena s.s.) driven by repeated elements and novel gene families across ecological guilds.</title>
        <authorList>
            <consortium name="Lawrence Berkeley National Laboratory"/>
            <person name="Harder C.B."/>
            <person name="Miyauchi S."/>
            <person name="Viragh M."/>
            <person name="Kuo A."/>
            <person name="Thoen E."/>
            <person name="Andreopoulos B."/>
            <person name="Lu D."/>
            <person name="Skrede I."/>
            <person name="Drula E."/>
            <person name="Henrissat B."/>
            <person name="Morin E."/>
            <person name="Kohler A."/>
            <person name="Barry K."/>
            <person name="LaButti K."/>
            <person name="Morin E."/>
            <person name="Salamov A."/>
            <person name="Lipzen A."/>
            <person name="Mereny Z."/>
            <person name="Hegedus B."/>
            <person name="Baldrian P."/>
            <person name="Stursova M."/>
            <person name="Weitz H."/>
            <person name="Taylor A."/>
            <person name="Grigoriev I.V."/>
            <person name="Nagy L.G."/>
            <person name="Martin F."/>
            <person name="Kauserud H."/>
        </authorList>
    </citation>
    <scope>NUCLEOTIDE SEQUENCE</scope>
    <source>
        <strain evidence="3">9284</strain>
    </source>
</reference>
<protein>
    <recommendedName>
        <fullName evidence="5">Secreted protein</fullName>
    </recommendedName>
</protein>